<feature type="domain" description="Exonuclease" evidence="1">
    <location>
        <begin position="72"/>
        <end position="257"/>
    </location>
</feature>
<dbReference type="EMBL" id="JACRSQ010000024">
    <property type="protein sequence ID" value="MBC8544537.1"/>
    <property type="molecule type" value="Genomic_DNA"/>
</dbReference>
<dbReference type="InterPro" id="IPR037056">
    <property type="entry name" value="RNase_H1_N_sf"/>
</dbReference>
<dbReference type="InterPro" id="IPR009027">
    <property type="entry name" value="Ribosomal_bL9/RNase_H1_N"/>
</dbReference>
<keyword evidence="3" id="KW-1185">Reference proteome</keyword>
<dbReference type="GO" id="GO:0005737">
    <property type="term" value="C:cytoplasm"/>
    <property type="evidence" value="ECO:0007669"/>
    <property type="project" value="TreeGrafter"/>
</dbReference>
<dbReference type="PANTHER" id="PTHR23044:SF61">
    <property type="entry name" value="3'-5' EXORIBONUCLEASE 1-RELATED"/>
    <property type="match status" value="1"/>
</dbReference>
<comment type="caution">
    <text evidence="2">The sequence shown here is derived from an EMBL/GenBank/DDBJ whole genome shotgun (WGS) entry which is preliminary data.</text>
</comment>
<sequence length="297" mass="33425">MNALRYYAVANGRCTGIYTDPQEYLQQIHQYKNACAKSFSCLEDAERFMAAHRRFPSSFSQLKKALSLGEGPYCYVDFEYTCRNEKPKECKNHGVELLSVGAVIRNASDQTVGQYYSLIRPLNNRILSEYCKELTGLCQEEIDAARNSIPVLKEFFAYCQSLGVTDYLNFGCMDRAALAFDLEDKQADDMLRDQITWLKDVQECLDRQLLPPSLPMHLSLSDLKAIFGLPRDVSHNALADALDLADILSIFAQGGKDVTILRTITAKRRKKFILSMTPRPAAPSTVQSDTANTPDSF</sequence>
<organism evidence="2 3">
    <name type="scientific">Bianquea renquensis</name>
    <dbReference type="NCBI Taxonomy" id="2763661"/>
    <lineage>
        <taxon>Bacteria</taxon>
        <taxon>Bacillati</taxon>
        <taxon>Bacillota</taxon>
        <taxon>Clostridia</taxon>
        <taxon>Eubacteriales</taxon>
        <taxon>Bianqueaceae</taxon>
        <taxon>Bianquea</taxon>
    </lineage>
</organism>
<dbReference type="SUPFAM" id="SSF55658">
    <property type="entry name" value="L9 N-domain-like"/>
    <property type="match status" value="1"/>
</dbReference>
<protein>
    <submittedName>
        <fullName evidence="2">Viroplasmin family protein</fullName>
    </submittedName>
</protein>
<dbReference type="Gene3D" id="3.30.420.10">
    <property type="entry name" value="Ribonuclease H-like superfamily/Ribonuclease H"/>
    <property type="match status" value="1"/>
</dbReference>
<dbReference type="RefSeq" id="WP_177714198.1">
    <property type="nucleotide sequence ID" value="NZ_JACRSQ010000024.1"/>
</dbReference>
<evidence type="ECO:0000259" key="1">
    <source>
        <dbReference type="SMART" id="SM00479"/>
    </source>
</evidence>
<proteinExistence type="predicted"/>
<dbReference type="SMART" id="SM00479">
    <property type="entry name" value="EXOIII"/>
    <property type="match status" value="1"/>
</dbReference>
<dbReference type="InterPro" id="IPR013520">
    <property type="entry name" value="Ribonucl_H"/>
</dbReference>
<dbReference type="AlphaFoldDB" id="A0A926DVP8"/>
<dbReference type="GO" id="GO:0003676">
    <property type="term" value="F:nucleic acid binding"/>
    <property type="evidence" value="ECO:0007669"/>
    <property type="project" value="InterPro"/>
</dbReference>
<dbReference type="Proteomes" id="UP000657006">
    <property type="component" value="Unassembled WGS sequence"/>
</dbReference>
<name>A0A926DVP8_9FIRM</name>
<dbReference type="InterPro" id="IPR036397">
    <property type="entry name" value="RNaseH_sf"/>
</dbReference>
<gene>
    <name evidence="2" type="ORF">H8730_13400</name>
</gene>
<dbReference type="Gene3D" id="3.40.970.10">
    <property type="entry name" value="Ribonuclease H1, N-terminal domain"/>
    <property type="match status" value="1"/>
</dbReference>
<dbReference type="Pfam" id="PF00929">
    <property type="entry name" value="RNase_T"/>
    <property type="match status" value="1"/>
</dbReference>
<dbReference type="InterPro" id="IPR011320">
    <property type="entry name" value="RNase_H1_N"/>
</dbReference>
<accession>A0A926DVP8</accession>
<dbReference type="GO" id="GO:0004527">
    <property type="term" value="F:exonuclease activity"/>
    <property type="evidence" value="ECO:0007669"/>
    <property type="project" value="UniProtKB-ARBA"/>
</dbReference>
<evidence type="ECO:0000313" key="2">
    <source>
        <dbReference type="EMBL" id="MBC8544537.1"/>
    </source>
</evidence>
<dbReference type="Pfam" id="PF01693">
    <property type="entry name" value="Cauli_VI"/>
    <property type="match status" value="1"/>
</dbReference>
<evidence type="ECO:0000313" key="3">
    <source>
        <dbReference type="Proteomes" id="UP000657006"/>
    </source>
</evidence>
<dbReference type="InterPro" id="IPR051274">
    <property type="entry name" value="3-5_Exoribonuclease"/>
</dbReference>
<dbReference type="SUPFAM" id="SSF53098">
    <property type="entry name" value="Ribonuclease H-like"/>
    <property type="match status" value="1"/>
</dbReference>
<reference evidence="2" key="1">
    <citation type="submission" date="2020-08" db="EMBL/GenBank/DDBJ databases">
        <title>Genome public.</title>
        <authorList>
            <person name="Liu C."/>
            <person name="Sun Q."/>
        </authorList>
    </citation>
    <scope>NUCLEOTIDE SEQUENCE</scope>
    <source>
        <strain evidence="2">NSJ-32</strain>
    </source>
</reference>
<dbReference type="InterPro" id="IPR012337">
    <property type="entry name" value="RNaseH-like_sf"/>
</dbReference>
<dbReference type="PANTHER" id="PTHR23044">
    <property type="entry name" value="3'-5' EXONUCLEASE ERI1-RELATED"/>
    <property type="match status" value="1"/>
</dbReference>